<evidence type="ECO:0000313" key="4">
    <source>
        <dbReference type="Proteomes" id="UP000335636"/>
    </source>
</evidence>
<evidence type="ECO:0000313" key="2">
    <source>
        <dbReference type="EMBL" id="KAF7474046.1"/>
    </source>
</evidence>
<protein>
    <submittedName>
        <fullName evidence="3">Uncharacterized protein</fullName>
    </submittedName>
</protein>
<evidence type="ECO:0000256" key="1">
    <source>
        <dbReference type="SAM" id="MobiDB-lite"/>
    </source>
</evidence>
<name>A0A5E4C3R6_MARMO</name>
<feature type="region of interest" description="Disordered" evidence="1">
    <location>
        <begin position="1"/>
        <end position="67"/>
    </location>
</feature>
<dbReference type="EMBL" id="WJEC01004403">
    <property type="protein sequence ID" value="KAF7474046.1"/>
    <property type="molecule type" value="Genomic_DNA"/>
</dbReference>
<dbReference type="AlphaFoldDB" id="A0A5E4C3R6"/>
<feature type="compositionally biased region" description="Basic and acidic residues" evidence="1">
    <location>
        <begin position="19"/>
        <end position="43"/>
    </location>
</feature>
<keyword evidence="4" id="KW-1185">Reference proteome</keyword>
<evidence type="ECO:0000313" key="3">
    <source>
        <dbReference type="EMBL" id="VTJ76547.1"/>
    </source>
</evidence>
<proteinExistence type="predicted"/>
<organism evidence="3 4">
    <name type="scientific">Marmota monax</name>
    <name type="common">Woodchuck</name>
    <dbReference type="NCBI Taxonomy" id="9995"/>
    <lineage>
        <taxon>Eukaryota</taxon>
        <taxon>Metazoa</taxon>
        <taxon>Chordata</taxon>
        <taxon>Craniata</taxon>
        <taxon>Vertebrata</taxon>
        <taxon>Euteleostomi</taxon>
        <taxon>Mammalia</taxon>
        <taxon>Eutheria</taxon>
        <taxon>Euarchontoglires</taxon>
        <taxon>Glires</taxon>
        <taxon>Rodentia</taxon>
        <taxon>Sciuromorpha</taxon>
        <taxon>Sciuridae</taxon>
        <taxon>Xerinae</taxon>
        <taxon>Marmotini</taxon>
        <taxon>Marmota</taxon>
    </lineage>
</organism>
<reference evidence="2" key="2">
    <citation type="submission" date="2020-08" db="EMBL/GenBank/DDBJ databases">
        <authorList>
            <person name="Shumante A."/>
            <person name="Zimin A.V."/>
            <person name="Puiu D."/>
            <person name="Salzberg S.L."/>
        </authorList>
    </citation>
    <scope>NUCLEOTIDE SEQUENCE</scope>
    <source>
        <strain evidence="2">WC2-LM</strain>
        <tissue evidence="2">Liver</tissue>
    </source>
</reference>
<dbReference type="Proteomes" id="UP000335636">
    <property type="component" value="Unassembled WGS sequence"/>
</dbReference>
<dbReference type="EMBL" id="CABDUW010000900">
    <property type="protein sequence ID" value="VTJ76547.1"/>
    <property type="molecule type" value="Genomic_DNA"/>
</dbReference>
<sequence>MVHLGLDLDSESEVVIDLGDDHPGREGRKNKKEPKEPLPKQDGSHWNAPGPWVGRSHGAPSTIQPGKLRWPYVPRLRTEQDQGLGVGPLTLACSVPTMIDWEPRQGST</sequence>
<dbReference type="Proteomes" id="UP000662637">
    <property type="component" value="Unassembled WGS sequence"/>
</dbReference>
<reference evidence="3 4" key="1">
    <citation type="submission" date="2019-04" db="EMBL/GenBank/DDBJ databases">
        <authorList>
            <person name="Alioto T."/>
            <person name="Alioto T."/>
        </authorList>
    </citation>
    <scope>NUCLEOTIDE SEQUENCE [LARGE SCALE GENOMIC DNA]</scope>
</reference>
<accession>A0A5E4C3R6</accession>
<gene>
    <name evidence="2" type="ORF">GHT09_015273</name>
    <name evidence="3" type="ORF">MONAX_5E006024</name>
</gene>